<proteinExistence type="predicted"/>
<reference evidence="3 4" key="1">
    <citation type="journal article" date="2024" name="Commun. Biol.">
        <title>Comparative genomic analysis of thermophilic fungi reveals convergent evolutionary adaptations and gene losses.</title>
        <authorList>
            <person name="Steindorff A.S."/>
            <person name="Aguilar-Pontes M.V."/>
            <person name="Robinson A.J."/>
            <person name="Andreopoulos B."/>
            <person name="LaButti K."/>
            <person name="Kuo A."/>
            <person name="Mondo S."/>
            <person name="Riley R."/>
            <person name="Otillar R."/>
            <person name="Haridas S."/>
            <person name="Lipzen A."/>
            <person name="Grimwood J."/>
            <person name="Schmutz J."/>
            <person name="Clum A."/>
            <person name="Reid I.D."/>
            <person name="Moisan M.C."/>
            <person name="Butler G."/>
            <person name="Nguyen T.T.M."/>
            <person name="Dewar K."/>
            <person name="Conant G."/>
            <person name="Drula E."/>
            <person name="Henrissat B."/>
            <person name="Hansel C."/>
            <person name="Singer S."/>
            <person name="Hutchinson M.I."/>
            <person name="de Vries R.P."/>
            <person name="Natvig D.O."/>
            <person name="Powell A.J."/>
            <person name="Tsang A."/>
            <person name="Grigoriev I.V."/>
        </authorList>
    </citation>
    <scope>NUCLEOTIDE SEQUENCE [LARGE SCALE GENOMIC DNA]</scope>
    <source>
        <strain evidence="3 4">CBS 620.91</strain>
    </source>
</reference>
<feature type="compositionally biased region" description="Gly residues" evidence="1">
    <location>
        <begin position="114"/>
        <end position="145"/>
    </location>
</feature>
<name>A0ABR3V7L3_HUMIN</name>
<comment type="caution">
    <text evidence="3">The sequence shown here is derived from an EMBL/GenBank/DDBJ whole genome shotgun (WGS) entry which is preliminary data.</text>
</comment>
<dbReference type="EMBL" id="JAZGSY010000264">
    <property type="protein sequence ID" value="KAL1837778.1"/>
    <property type="molecule type" value="Genomic_DNA"/>
</dbReference>
<feature type="signal peptide" evidence="2">
    <location>
        <begin position="1"/>
        <end position="20"/>
    </location>
</feature>
<dbReference type="Proteomes" id="UP001583172">
    <property type="component" value="Unassembled WGS sequence"/>
</dbReference>
<evidence type="ECO:0008006" key="5">
    <source>
        <dbReference type="Google" id="ProtNLM"/>
    </source>
</evidence>
<evidence type="ECO:0000313" key="3">
    <source>
        <dbReference type="EMBL" id="KAL1837778.1"/>
    </source>
</evidence>
<gene>
    <name evidence="3" type="ORF">VTJ49DRAFT_3414</name>
</gene>
<feature type="region of interest" description="Disordered" evidence="1">
    <location>
        <begin position="92"/>
        <end position="165"/>
    </location>
</feature>
<sequence length="226" mass="21478">MVQISLLAGALAFALSAVQAAPNLSLRQSLPDPAGEKNIGNGAGIQFIGGQCLGAADCASGCCAILPRGGETIGVCSGVGAQTQAGKQGCGFESAGSGNQNNNNGNGNNNNGNGNNGNGNGNNGNGNGNNGNGNGNNGNGNGNGTGVQPSTLQPDPAGEKNVGNGQGGQFIGGECTSDADCASTCCALVNTGAATFGICSGLGANTQNGKQGCGFPTGGQRIAGSA</sequence>
<organism evidence="3 4">
    <name type="scientific">Humicola insolens</name>
    <name type="common">Soft-rot fungus</name>
    <dbReference type="NCBI Taxonomy" id="85995"/>
    <lineage>
        <taxon>Eukaryota</taxon>
        <taxon>Fungi</taxon>
        <taxon>Dikarya</taxon>
        <taxon>Ascomycota</taxon>
        <taxon>Pezizomycotina</taxon>
        <taxon>Sordariomycetes</taxon>
        <taxon>Sordariomycetidae</taxon>
        <taxon>Sordariales</taxon>
        <taxon>Chaetomiaceae</taxon>
        <taxon>Mycothermus</taxon>
    </lineage>
</organism>
<feature type="compositionally biased region" description="Low complexity" evidence="1">
    <location>
        <begin position="98"/>
        <end position="113"/>
    </location>
</feature>
<keyword evidence="4" id="KW-1185">Reference proteome</keyword>
<keyword evidence="2" id="KW-0732">Signal</keyword>
<evidence type="ECO:0000313" key="4">
    <source>
        <dbReference type="Proteomes" id="UP001583172"/>
    </source>
</evidence>
<evidence type="ECO:0000256" key="1">
    <source>
        <dbReference type="SAM" id="MobiDB-lite"/>
    </source>
</evidence>
<feature type="chain" id="PRO_5046774119" description="Biotrophy-associated secreted protein 2" evidence="2">
    <location>
        <begin position="21"/>
        <end position="226"/>
    </location>
</feature>
<accession>A0ABR3V7L3</accession>
<protein>
    <recommendedName>
        <fullName evidence="5">Biotrophy-associated secreted protein 2</fullName>
    </recommendedName>
</protein>
<evidence type="ECO:0000256" key="2">
    <source>
        <dbReference type="SAM" id="SignalP"/>
    </source>
</evidence>